<sequence>MKKLIFLLIISLTLLFTGCTVIKDFDKESAVKITDPIMDKTMEGLNENNYEKFTQYYTDSYKKSFPESSFFNFTEGFYKNPGKYISREVYEVRPIENGVLIHYKGVFDTRDNVAITVTFESSNGEYKIKKIRFY</sequence>
<organism evidence="1 2">
    <name type="scientific">Candidatus Methanofastidiosum methylothiophilum</name>
    <dbReference type="NCBI Taxonomy" id="1705564"/>
    <lineage>
        <taxon>Archaea</taxon>
        <taxon>Methanobacteriati</taxon>
        <taxon>Methanobacteriota</taxon>
        <taxon>Stenosarchaea group</taxon>
        <taxon>Candidatus Methanofastidiosia</taxon>
        <taxon>Candidatus Methanofastidiosales</taxon>
        <taxon>Candidatus Methanofastidiosaceae</taxon>
        <taxon>Candidatus Methanofastidiosum</taxon>
    </lineage>
</organism>
<dbReference type="PROSITE" id="PS51257">
    <property type="entry name" value="PROKAR_LIPOPROTEIN"/>
    <property type="match status" value="1"/>
</dbReference>
<accession>A0A150IPE5</accession>
<dbReference type="Proteomes" id="UP000075398">
    <property type="component" value="Unassembled WGS sequence"/>
</dbReference>
<dbReference type="EMBL" id="LNGC01000167">
    <property type="protein sequence ID" value="KYC46919.1"/>
    <property type="molecule type" value="Genomic_DNA"/>
</dbReference>
<gene>
    <name evidence="1" type="ORF">AMQ22_02033</name>
</gene>
<evidence type="ECO:0000313" key="1">
    <source>
        <dbReference type="EMBL" id="KYC46919.1"/>
    </source>
</evidence>
<protein>
    <submittedName>
        <fullName evidence="1">Uncharacterized protein</fullName>
    </submittedName>
</protein>
<proteinExistence type="predicted"/>
<dbReference type="AlphaFoldDB" id="A0A150IPE5"/>
<name>A0A150IPE5_9EURY</name>
<reference evidence="1 2" key="1">
    <citation type="journal article" date="2016" name="ISME J.">
        <title>Chasing the elusive Euryarchaeota class WSA2: genomes reveal a uniquely fastidious methyl-reducing methanogen.</title>
        <authorList>
            <person name="Nobu M.K."/>
            <person name="Narihiro T."/>
            <person name="Kuroda K."/>
            <person name="Mei R."/>
            <person name="Liu W.T."/>
        </authorList>
    </citation>
    <scope>NUCLEOTIDE SEQUENCE [LARGE SCALE GENOMIC DNA]</scope>
    <source>
        <strain evidence="1">U1lsi0528_Bin055</strain>
    </source>
</reference>
<comment type="caution">
    <text evidence="1">The sequence shown here is derived from an EMBL/GenBank/DDBJ whole genome shotgun (WGS) entry which is preliminary data.</text>
</comment>
<evidence type="ECO:0000313" key="2">
    <source>
        <dbReference type="Proteomes" id="UP000075398"/>
    </source>
</evidence>